<evidence type="ECO:0000313" key="4">
    <source>
        <dbReference type="Proteomes" id="UP000029781"/>
    </source>
</evidence>
<sequence>MEIATRLKMNVKEQTEVILTNFTKMLFRRKLIKDQQSLLNKLKNIDTKDIYHFKENDMNFLLIITFQKLNGIKKGSEIEEQLIKSKGYNFIIASQSSNKTYQQVKNFKGELFLTLEFLSDIPSLPFVPEHILLSEKEKEEILSVYKEKNIAKIFVTDMMARYLGAKKGDLIKIIRKTLNTGESIYYRRVF</sequence>
<evidence type="ECO:0000256" key="1">
    <source>
        <dbReference type="ARBA" id="ARBA00023163"/>
    </source>
</evidence>
<keyword evidence="3" id="KW-0240">DNA-directed RNA polymerase</keyword>
<dbReference type="PANTHER" id="PTHR10535:SF0">
    <property type="entry name" value="DNA-DIRECTED RNA POLYMERASES I, II, AND III SUBUNIT RPABC1"/>
    <property type="match status" value="1"/>
</dbReference>
<feature type="domain" description="RNA polymerase subunit H/Rpb5 C-terminal" evidence="2">
    <location>
        <begin position="125"/>
        <end position="189"/>
    </location>
</feature>
<dbReference type="PANTHER" id="PTHR10535">
    <property type="entry name" value="DNA-DIRECTED RNA POLYMERASES I, II, AND III SUBUNIT RPABC1"/>
    <property type="match status" value="1"/>
</dbReference>
<dbReference type="Pfam" id="PF01191">
    <property type="entry name" value="RNA_pol_Rpb5_C"/>
    <property type="match status" value="1"/>
</dbReference>
<dbReference type="GO" id="GO:0042797">
    <property type="term" value="P:tRNA transcription by RNA polymerase III"/>
    <property type="evidence" value="ECO:0007669"/>
    <property type="project" value="TreeGrafter"/>
</dbReference>
<organismHost>
    <name type="scientific">Cafeteria roenbergensis</name>
    <name type="common">Marine flagellate</name>
    <dbReference type="NCBI Taxonomy" id="33653"/>
</organismHost>
<dbReference type="GO" id="GO:0006366">
    <property type="term" value="P:transcription by RNA polymerase II"/>
    <property type="evidence" value="ECO:0007669"/>
    <property type="project" value="TreeGrafter"/>
</dbReference>
<dbReference type="GO" id="GO:0003677">
    <property type="term" value="F:DNA binding"/>
    <property type="evidence" value="ECO:0007669"/>
    <property type="project" value="InterPro"/>
</dbReference>
<evidence type="ECO:0000313" key="3">
    <source>
        <dbReference type="EMBL" id="ADO67473.1"/>
    </source>
</evidence>
<dbReference type="SUPFAM" id="SSF55287">
    <property type="entry name" value="RPB5-like RNA polymerase subunit"/>
    <property type="match status" value="1"/>
</dbReference>
<dbReference type="Gene3D" id="3.90.940.20">
    <property type="entry name" value="RPB5-like RNA polymerase subunit"/>
    <property type="match status" value="1"/>
</dbReference>
<proteinExistence type="predicted"/>
<reference evidence="3 4" key="1">
    <citation type="journal article" date="2010" name="Proc. Natl. Acad. Sci. U.S.A.">
        <title>Giant virus with a remarkable complement of genes infects marine zooplankton.</title>
        <authorList>
            <person name="Fischer M.G."/>
            <person name="Allen M.J."/>
            <person name="Wilson W.H."/>
            <person name="Suttle C.A."/>
        </authorList>
    </citation>
    <scope>NUCLEOTIDE SEQUENCE [LARGE SCALE GENOMIC DNA]</scope>
    <source>
        <strain evidence="3 4">BV-PW1</strain>
    </source>
</reference>
<dbReference type="GO" id="GO:0006362">
    <property type="term" value="P:transcription elongation by RNA polymerase I"/>
    <property type="evidence" value="ECO:0007669"/>
    <property type="project" value="TreeGrafter"/>
</dbReference>
<keyword evidence="4" id="KW-1185">Reference proteome</keyword>
<dbReference type="RefSeq" id="YP_003970072.1">
    <property type="nucleotide sequence ID" value="NC_014637.1"/>
</dbReference>
<organism evidence="3 4">
    <name type="scientific">Cafeteria roenbergensis virus (strain BV-PW1)</name>
    <name type="common">CroV</name>
    <dbReference type="NCBI Taxonomy" id="693272"/>
    <lineage>
        <taxon>Viruses</taxon>
        <taxon>Varidnaviria</taxon>
        <taxon>Bamfordvirae</taxon>
        <taxon>Nucleocytoviricota</taxon>
        <taxon>Megaviricetes</taxon>
        <taxon>Imitervirales</taxon>
        <taxon>Mimiviridae</taxon>
        <taxon>Aliimimivirinae</taxon>
        <taxon>Rheavirus</taxon>
        <taxon>Rheavirus sinusmexicani</taxon>
    </lineage>
</organism>
<dbReference type="EMBL" id="GU244497">
    <property type="protein sequence ID" value="ADO67473.1"/>
    <property type="molecule type" value="Genomic_DNA"/>
</dbReference>
<dbReference type="InterPro" id="IPR014381">
    <property type="entry name" value="Arch_Rpo5/euc_Rpb5"/>
</dbReference>
<keyword evidence="1" id="KW-0804">Transcription</keyword>
<accession>E3T5L0</accession>
<dbReference type="InterPro" id="IPR035913">
    <property type="entry name" value="RPB5-like_sf"/>
</dbReference>
<protein>
    <submittedName>
        <fullName evidence="3">Putative DNA-directed RNA polymerase subunit Rpb5</fullName>
    </submittedName>
</protein>
<evidence type="ECO:0000259" key="2">
    <source>
        <dbReference type="Pfam" id="PF01191"/>
    </source>
</evidence>
<gene>
    <name evidence="3" type="ORF">crov439</name>
</gene>
<dbReference type="KEGG" id="vg:9887842"/>
<dbReference type="GO" id="GO:0003899">
    <property type="term" value="F:DNA-directed RNA polymerase activity"/>
    <property type="evidence" value="ECO:0007669"/>
    <property type="project" value="InterPro"/>
</dbReference>
<dbReference type="GeneID" id="9887842"/>
<dbReference type="GO" id="GO:0000428">
    <property type="term" value="C:DNA-directed RNA polymerase complex"/>
    <property type="evidence" value="ECO:0007669"/>
    <property type="project" value="UniProtKB-KW"/>
</dbReference>
<dbReference type="InterPro" id="IPR000783">
    <property type="entry name" value="RNA_pol_subH/Rpb5_C"/>
</dbReference>
<dbReference type="Proteomes" id="UP000029781">
    <property type="component" value="Segment"/>
</dbReference>
<name>E3T5L0_CROVB</name>